<dbReference type="EMBL" id="CP019082">
    <property type="protein sequence ID" value="APW62659.1"/>
    <property type="molecule type" value="Genomic_DNA"/>
</dbReference>
<proteinExistence type="inferred from homology"/>
<dbReference type="PANTHER" id="PTHR45953:SF1">
    <property type="entry name" value="IDURONATE 2-SULFATASE"/>
    <property type="match status" value="1"/>
</dbReference>
<evidence type="ECO:0000256" key="3">
    <source>
        <dbReference type="ARBA" id="ARBA00022801"/>
    </source>
</evidence>
<feature type="domain" description="Sulfatase N-terminal" evidence="4">
    <location>
        <begin position="52"/>
        <end position="384"/>
    </location>
</feature>
<dbReference type="InterPro" id="IPR000917">
    <property type="entry name" value="Sulfatase_N"/>
</dbReference>
<dbReference type="SUPFAM" id="SSF53649">
    <property type="entry name" value="Alkaline phosphatase-like"/>
    <property type="match status" value="1"/>
</dbReference>
<dbReference type="PROSITE" id="PS00149">
    <property type="entry name" value="SULFATASE_2"/>
    <property type="match status" value="1"/>
</dbReference>
<reference evidence="6" key="1">
    <citation type="submission" date="2016-12" db="EMBL/GenBank/DDBJ databases">
        <title>Comparative genomics of four Isosphaeraceae planctomycetes: a common pool of plasmids and glycoside hydrolase genes.</title>
        <authorList>
            <person name="Ivanova A."/>
        </authorList>
    </citation>
    <scope>NUCLEOTIDE SEQUENCE [LARGE SCALE GENOMIC DNA]</scope>
    <source>
        <strain evidence="6">PX4</strain>
    </source>
</reference>
<dbReference type="Gene3D" id="3.40.720.10">
    <property type="entry name" value="Alkaline Phosphatase, subunit A"/>
    <property type="match status" value="1"/>
</dbReference>
<dbReference type="PANTHER" id="PTHR45953">
    <property type="entry name" value="IDURONATE 2-SULFATASE"/>
    <property type="match status" value="1"/>
</dbReference>
<evidence type="ECO:0000256" key="1">
    <source>
        <dbReference type="ARBA" id="ARBA00008779"/>
    </source>
</evidence>
<dbReference type="AlphaFoldDB" id="A0A1U7CUU4"/>
<evidence type="ECO:0000313" key="6">
    <source>
        <dbReference type="Proteomes" id="UP000186309"/>
    </source>
</evidence>
<sequence length="528" mass="58847">MNCDDPPAKPRSAGLRTARLTTTIVVLISVCLHSPAMAVNVNEGRAATRRPPNLLLIVTDDQSALTLGTEGDSHGATPHLDALARQGVHFDRAYCNSPLCTPSRQSFISGKLPHATGVTRLLTRLPDDVRTLGHSLGERGYRTAAIGKMHFNGPSSHGFELRRDYPHWLKHLDRHPPSGGDLRKPWKPLIDPAPVWLNARVEDAGLPAEAMDANYFVNRSIRFMKEQPDKPFALVASFYEPHAPFHFPREWRGRYRPEQFTGPRISERERAELPKIFQDLGDADYRGIQAAYYTSVAYVDEQIGRLVRAVDDEGFGDNTLIVFLSDNGYMLGQHGRVEKHCFYEPSVRVPLIMRWPGRLPAGRRVHDLVELVDVLPTVLGLLDVPVPPGLHGIDLSGLAAGAPGARGREVVFSEYPENEEAMARSDRYKLIVGSGRRVRKDGYATETPLPGPYERLYDEQVDPDETHDVAADPRLAGVKQELLDSLSQRFISTWKGPEAIPQGLSQRETIHWCLIPRDKPNPGFPGHL</sequence>
<evidence type="ECO:0000256" key="2">
    <source>
        <dbReference type="ARBA" id="ARBA00022723"/>
    </source>
</evidence>
<accession>A0A1U7CUU4</accession>
<dbReference type="EC" id="3.1.6.1" evidence="5"/>
<dbReference type="Proteomes" id="UP000186309">
    <property type="component" value="Chromosome"/>
</dbReference>
<dbReference type="STRING" id="1387353.BSF38_04209"/>
<keyword evidence="3 5" id="KW-0378">Hydrolase</keyword>
<dbReference type="GO" id="GO:0046872">
    <property type="term" value="F:metal ion binding"/>
    <property type="evidence" value="ECO:0007669"/>
    <property type="project" value="UniProtKB-KW"/>
</dbReference>
<dbReference type="GO" id="GO:0005737">
    <property type="term" value="C:cytoplasm"/>
    <property type="evidence" value="ECO:0007669"/>
    <property type="project" value="TreeGrafter"/>
</dbReference>
<dbReference type="InterPro" id="IPR024607">
    <property type="entry name" value="Sulfatase_CS"/>
</dbReference>
<comment type="similarity">
    <text evidence="1">Belongs to the sulfatase family.</text>
</comment>
<organism evidence="5 6">
    <name type="scientific">Paludisphaera borealis</name>
    <dbReference type="NCBI Taxonomy" id="1387353"/>
    <lineage>
        <taxon>Bacteria</taxon>
        <taxon>Pseudomonadati</taxon>
        <taxon>Planctomycetota</taxon>
        <taxon>Planctomycetia</taxon>
        <taxon>Isosphaerales</taxon>
        <taxon>Isosphaeraceae</taxon>
        <taxon>Paludisphaera</taxon>
    </lineage>
</organism>
<protein>
    <submittedName>
        <fullName evidence="5">Arylsulfatase</fullName>
        <ecNumber evidence="5">3.1.6.1</ecNumber>
    </submittedName>
</protein>
<dbReference type="Pfam" id="PF00884">
    <property type="entry name" value="Sulfatase"/>
    <property type="match status" value="1"/>
</dbReference>
<name>A0A1U7CUU4_9BACT</name>
<keyword evidence="2" id="KW-0479">Metal-binding</keyword>
<evidence type="ECO:0000313" key="5">
    <source>
        <dbReference type="EMBL" id="APW62659.1"/>
    </source>
</evidence>
<dbReference type="KEGG" id="pbor:BSF38_04209"/>
<dbReference type="GO" id="GO:0004065">
    <property type="term" value="F:arylsulfatase activity"/>
    <property type="evidence" value="ECO:0007669"/>
    <property type="project" value="UniProtKB-EC"/>
</dbReference>
<dbReference type="InterPro" id="IPR017850">
    <property type="entry name" value="Alkaline_phosphatase_core_sf"/>
</dbReference>
<keyword evidence="6" id="KW-1185">Reference proteome</keyword>
<evidence type="ECO:0000259" key="4">
    <source>
        <dbReference type="Pfam" id="PF00884"/>
    </source>
</evidence>
<gene>
    <name evidence="5" type="ORF">BSF38_04209</name>
</gene>